<proteinExistence type="predicted"/>
<feature type="region of interest" description="Disordered" evidence="1">
    <location>
        <begin position="21"/>
        <end position="40"/>
    </location>
</feature>
<protein>
    <submittedName>
        <fullName evidence="2">Uncharacterized protein</fullName>
    </submittedName>
</protein>
<feature type="compositionally biased region" description="Basic and acidic residues" evidence="1">
    <location>
        <begin position="27"/>
        <end position="36"/>
    </location>
</feature>
<feature type="region of interest" description="Disordered" evidence="1">
    <location>
        <begin position="225"/>
        <end position="248"/>
    </location>
</feature>
<accession>A0A7J6R478</accession>
<comment type="caution">
    <text evidence="2">The sequence shown here is derived from an EMBL/GenBank/DDBJ whole genome shotgun (WGS) entry which is preliminary data.</text>
</comment>
<evidence type="ECO:0000256" key="1">
    <source>
        <dbReference type="SAM" id="MobiDB-lite"/>
    </source>
</evidence>
<feature type="compositionally biased region" description="Basic and acidic residues" evidence="1">
    <location>
        <begin position="387"/>
        <end position="399"/>
    </location>
</feature>
<evidence type="ECO:0000313" key="2">
    <source>
        <dbReference type="EMBL" id="KAF4714480.1"/>
    </source>
</evidence>
<gene>
    <name evidence="2" type="ORF">FOZ63_032955</name>
</gene>
<dbReference type="OMA" id="ERMEVTM"/>
<feature type="compositionally biased region" description="Basic and acidic residues" evidence="1">
    <location>
        <begin position="225"/>
        <end position="239"/>
    </location>
</feature>
<organism evidence="2 3">
    <name type="scientific">Perkinsus olseni</name>
    <name type="common">Perkinsus atlanticus</name>
    <dbReference type="NCBI Taxonomy" id="32597"/>
    <lineage>
        <taxon>Eukaryota</taxon>
        <taxon>Sar</taxon>
        <taxon>Alveolata</taxon>
        <taxon>Perkinsozoa</taxon>
        <taxon>Perkinsea</taxon>
        <taxon>Perkinsida</taxon>
        <taxon>Perkinsidae</taxon>
        <taxon>Perkinsus</taxon>
    </lineage>
</organism>
<dbReference type="AlphaFoldDB" id="A0A7J6R478"/>
<reference evidence="2 3" key="1">
    <citation type="submission" date="2020-04" db="EMBL/GenBank/DDBJ databases">
        <title>Perkinsus olseni comparative genomics.</title>
        <authorList>
            <person name="Bogema D.R."/>
        </authorList>
    </citation>
    <scope>NUCLEOTIDE SEQUENCE [LARGE SCALE GENOMIC DNA]</scope>
    <source>
        <strain evidence="2 3">ATCC PRA-207</strain>
    </source>
</reference>
<feature type="region of interest" description="Disordered" evidence="1">
    <location>
        <begin position="387"/>
        <end position="415"/>
    </location>
</feature>
<name>A0A7J6R478_PEROL</name>
<dbReference type="Proteomes" id="UP000553632">
    <property type="component" value="Unassembled WGS sequence"/>
</dbReference>
<sequence>MSTPDSRRVKIVVSPLSVPPSAARRVSKVDDGEGRKTSLVSLPEKRVLQPSSVENIAESLSSVSKKPCVRGGSDAPLEGENVAELRAEIGRLQERIAWMASTAGPEADSGLRLADMQEELRQERENGGKLKVKMERLERRVADSDRLQGALEAAKGEAEASRDQVTALELRIASYEDHDRTLAALTKMNQELDQRATEAAKETEAVREAYEEKLASLEEELRDLRVSSEKSDKGLRNELEGAAAESKQLAARLEEKQRAHAEALERMEVTMAEAREASEETVRGLTTDLNHLKAQCEDMEARLMEKEEEHERSVADLQRLLRESEARLEEARVSLARAEGKAAEALAEKESAMLLEVEAVKAALLKKTACLERSEADVAALQAQLEAVKEDGEMKEEGRKRRRTDTGPVDCSAES</sequence>
<dbReference type="EMBL" id="JABANO010028870">
    <property type="protein sequence ID" value="KAF4714480.1"/>
    <property type="molecule type" value="Genomic_DNA"/>
</dbReference>
<keyword evidence="3" id="KW-1185">Reference proteome</keyword>
<feature type="non-terminal residue" evidence="2">
    <location>
        <position position="1"/>
    </location>
</feature>
<evidence type="ECO:0000313" key="3">
    <source>
        <dbReference type="Proteomes" id="UP000553632"/>
    </source>
</evidence>